<dbReference type="SUPFAM" id="SSF52058">
    <property type="entry name" value="L domain-like"/>
    <property type="match status" value="1"/>
</dbReference>
<proteinExistence type="predicted"/>
<evidence type="ECO:0000256" key="1">
    <source>
        <dbReference type="ARBA" id="ARBA00022614"/>
    </source>
</evidence>
<dbReference type="PANTHER" id="PTHR45617">
    <property type="entry name" value="LEUCINE RICH REPEAT FAMILY PROTEIN"/>
    <property type="match status" value="1"/>
</dbReference>
<dbReference type="Gene3D" id="3.80.10.10">
    <property type="entry name" value="Ribonuclease Inhibitor"/>
    <property type="match status" value="1"/>
</dbReference>
<comment type="caution">
    <text evidence="4">The sequence shown here is derived from an EMBL/GenBank/DDBJ whole genome shotgun (WGS) entry which is preliminary data.</text>
</comment>
<evidence type="ECO:0000313" key="5">
    <source>
        <dbReference type="Proteomes" id="UP000481153"/>
    </source>
</evidence>
<name>A0A6G0WCU6_9STRA</name>
<evidence type="ECO:0000256" key="3">
    <source>
        <dbReference type="SAM" id="Phobius"/>
    </source>
</evidence>
<dbReference type="InterPro" id="IPR032675">
    <property type="entry name" value="LRR_dom_sf"/>
</dbReference>
<evidence type="ECO:0000313" key="4">
    <source>
        <dbReference type="EMBL" id="KAF0725122.1"/>
    </source>
</evidence>
<accession>A0A6G0WCU6</accession>
<dbReference type="Proteomes" id="UP000481153">
    <property type="component" value="Unassembled WGS sequence"/>
</dbReference>
<keyword evidence="5" id="KW-1185">Reference proteome</keyword>
<gene>
    <name evidence="4" type="ORF">Ae201684_016353</name>
</gene>
<feature type="transmembrane region" description="Helical" evidence="3">
    <location>
        <begin position="265"/>
        <end position="287"/>
    </location>
</feature>
<dbReference type="EMBL" id="VJMJ01000250">
    <property type="protein sequence ID" value="KAF0725122.1"/>
    <property type="molecule type" value="Genomic_DNA"/>
</dbReference>
<sequence>MLLALHRAARTVGFLLAASATVFVNASLTLTLTLCPQANNTSLPCLNDTNQANTTYLARYDATYYNFSNLNISYIQDLPPSARTIDLSYNNIAQISCKIPASLTVLNLSHNALQTNWIQTPLTISSLDISYNEGGLPWIHDVMWGTYLPNLYRLTFRGNNLTTLRLGYDNFPSYSLAFLDLNDNPNVMLSVDSFAYGRLYYGGVSLDLQTSSYNATLATCAGNANFVQSFYSAQTSVGPPKCVYLCYWGYSINTPASYEDPGKQAFHFILVGVGSCAILFVLASLAMRFAVKWQERYVVYLRGTISGSNCSDYDDLPSERGLYVQHPATPRND</sequence>
<keyword evidence="3" id="KW-0812">Transmembrane</keyword>
<protein>
    <submittedName>
        <fullName evidence="4">Uncharacterized protein</fullName>
    </submittedName>
</protein>
<keyword evidence="1" id="KW-0433">Leucine-rich repeat</keyword>
<dbReference type="VEuPathDB" id="FungiDB:AeMF1_020273"/>
<evidence type="ECO:0000256" key="2">
    <source>
        <dbReference type="ARBA" id="ARBA00022737"/>
    </source>
</evidence>
<organism evidence="4 5">
    <name type="scientific">Aphanomyces euteiches</name>
    <dbReference type="NCBI Taxonomy" id="100861"/>
    <lineage>
        <taxon>Eukaryota</taxon>
        <taxon>Sar</taxon>
        <taxon>Stramenopiles</taxon>
        <taxon>Oomycota</taxon>
        <taxon>Saprolegniomycetes</taxon>
        <taxon>Saprolegniales</taxon>
        <taxon>Verrucalvaceae</taxon>
        <taxon>Aphanomyces</taxon>
    </lineage>
</organism>
<keyword evidence="3" id="KW-1133">Transmembrane helix</keyword>
<keyword evidence="2" id="KW-0677">Repeat</keyword>
<dbReference type="AlphaFoldDB" id="A0A6G0WCU6"/>
<keyword evidence="3" id="KW-0472">Membrane</keyword>
<reference evidence="4 5" key="1">
    <citation type="submission" date="2019-07" db="EMBL/GenBank/DDBJ databases">
        <title>Genomics analysis of Aphanomyces spp. identifies a new class of oomycete effector associated with host adaptation.</title>
        <authorList>
            <person name="Gaulin E."/>
        </authorList>
    </citation>
    <scope>NUCLEOTIDE SEQUENCE [LARGE SCALE GENOMIC DNA]</scope>
    <source>
        <strain evidence="4 5">ATCC 201684</strain>
    </source>
</reference>